<proteinExistence type="predicted"/>
<dbReference type="InParanoid" id="A0A2R5GWF1"/>
<gene>
    <name evidence="2" type="ORF">FCC1311_108812</name>
</gene>
<dbReference type="AlphaFoldDB" id="A0A2R5GWF1"/>
<evidence type="ECO:0000256" key="1">
    <source>
        <dbReference type="SAM" id="SignalP"/>
    </source>
</evidence>
<name>A0A2R5GWF1_9STRA</name>
<feature type="signal peptide" evidence="1">
    <location>
        <begin position="1"/>
        <end position="26"/>
    </location>
</feature>
<evidence type="ECO:0000313" key="3">
    <source>
        <dbReference type="Proteomes" id="UP000241890"/>
    </source>
</evidence>
<organism evidence="2 3">
    <name type="scientific">Hondaea fermentalgiana</name>
    <dbReference type="NCBI Taxonomy" id="2315210"/>
    <lineage>
        <taxon>Eukaryota</taxon>
        <taxon>Sar</taxon>
        <taxon>Stramenopiles</taxon>
        <taxon>Bigyra</taxon>
        <taxon>Labyrinthulomycetes</taxon>
        <taxon>Thraustochytrida</taxon>
        <taxon>Thraustochytriidae</taxon>
        <taxon>Hondaea</taxon>
    </lineage>
</organism>
<reference evidence="2 3" key="1">
    <citation type="submission" date="2017-12" db="EMBL/GenBank/DDBJ databases">
        <title>Sequencing, de novo assembly and annotation of complete genome of a new Thraustochytrid species, strain FCC1311.</title>
        <authorList>
            <person name="Sedici K."/>
            <person name="Godart F."/>
            <person name="Aiese Cigliano R."/>
            <person name="Sanseverino W."/>
            <person name="Barakat M."/>
            <person name="Ortet P."/>
            <person name="Marechal E."/>
            <person name="Cagnac O."/>
            <person name="Amato A."/>
        </authorList>
    </citation>
    <scope>NUCLEOTIDE SEQUENCE [LARGE SCALE GENOMIC DNA]</scope>
</reference>
<protein>
    <submittedName>
        <fullName evidence="2">Uncharacterized protein</fullName>
    </submittedName>
</protein>
<feature type="chain" id="PRO_5015327399" evidence="1">
    <location>
        <begin position="27"/>
        <end position="1166"/>
    </location>
</feature>
<dbReference type="EMBL" id="BEYU01000206">
    <property type="protein sequence ID" value="GBG34659.1"/>
    <property type="molecule type" value="Genomic_DNA"/>
</dbReference>
<dbReference type="Proteomes" id="UP000241890">
    <property type="component" value="Unassembled WGS sequence"/>
</dbReference>
<sequence>MVDWDVKSASLVAVAAVLVFAASSRAQTSYGQCGSGNDTVILKASYTPEQVGSDAINLECASLSWSLEGCCGNRLGDSEDDICRSIETASAFCDSASVPFGVTCDNFKPNETMSVTFQVTMTYPDEDETCCQLCKCYGDPLCESFNGTRDQMIECDARDFDSCKLKKDICDDQYDHAGNECIWLKNNRDFSWWNSNLEDGSPCQADYSVSGQLELVMLDVDDFKLVTLIGERGVQTDVHISIPDYDGAFELNSDDCFDFDPRDVGEDGAADAWGLAVDASGLPSAWKVEAYGDVEIRWHIWQPSLGIAATVVCTKAIGASRTRLDIRNVMDTQGRTVGEGFCFSGLIDTEKQNGTNLNNAEGHYKCLELELPDVVTTCKWLTDDTCYARTLSGWQEYWCQNAELEFTKASLSGGSYSDMVATCLTDITSGTDKEQAETWATYACEMNSYLPYGTMTQTSYVTECLKLLEENGWYPWDKVYTGLIQHEWTVNETCKSTLEDFTDIPDDTMCATGVMVEVEVDGTWIPKLYFPVESPPCTDSILEAPGDQYPEFFMYPVRMRQCGLSAECLADSVKPECKPLPTVDVEVAFNTDVCVSTEGGDCTACNLAVETAPEVCTTGANEAFDLGFCEECCNSNNFLLGEEGQSCRELTLPSAFCDASDESQAAYCSKLQKKSGKGVLTLNFTSYTTDMECCATCAIWGDPYGEAFDGSREKLIVCDSRIEGSCFPDKDRCVNSGLTDHGGNDCVWNETVWELIDGHGGNIGAYGSPCTADFAKSGESEVVMYETANPYRLSFYMGERAILDKMLLTTPQGSYTLDAQDCFADDPASAWVTESGVIAATALELTYTGEGMDGYGKDERVWAVMEADLGIFFRMTCVRSRAATTGYIGGYRLNVEHLIDTELSRRESSSSSGYCVSGNMSAYGGSYTANPDAETCEDASVEGAHEACKAFWAGSCTPAQIDLGIKSWCETANTQLSVNSCVNKITNKRSAVTANNWAKAVCNALLPFKMPSDTDKDFVRECMDLGKTEGYYAIVENWGSAGDRASVQSVCVSSVTKYKTRDETDACISGISVQYEDENEEGVWTELFFIPSNKMPCDGLLDIPAWKAKYWPLFSRPVRFEQCDVLNESGACPAHENVEATCMSNSGFTLSMQYTHGVIGCTDDAR</sequence>
<keyword evidence="1" id="KW-0732">Signal</keyword>
<keyword evidence="3" id="KW-1185">Reference proteome</keyword>
<evidence type="ECO:0000313" key="2">
    <source>
        <dbReference type="EMBL" id="GBG34659.1"/>
    </source>
</evidence>
<comment type="caution">
    <text evidence="2">The sequence shown here is derived from an EMBL/GenBank/DDBJ whole genome shotgun (WGS) entry which is preliminary data.</text>
</comment>
<accession>A0A2R5GWF1</accession>